<sequence length="211" mass="21138">MSAQSASAVRGSATGPLMNGRGHQSSVAPSYGAASEAGSTSGVGLDAGSSLPQDTRMASGCRSGNDLQQGSIPGSGGGGTATPLEVVNDLRAATDGGEAPDTGLPPGAGNNSSELPEGPLESARRAVGQIWQAVQVAAGHPAMASRPPMNEGGESGEVETYLSAGWDGSRDDSRSPSPPRGPPHAPAEVMLQQPLFPPEVLSQIETMNREA</sequence>
<dbReference type="AlphaFoldDB" id="A0A812U355"/>
<proteinExistence type="predicted"/>
<dbReference type="EMBL" id="CAJNDS010002628">
    <property type="protein sequence ID" value="CAE7549543.1"/>
    <property type="molecule type" value="Genomic_DNA"/>
</dbReference>
<protein>
    <submittedName>
        <fullName evidence="2">Uncharacterized protein</fullName>
    </submittedName>
</protein>
<dbReference type="Proteomes" id="UP000604046">
    <property type="component" value="Unassembled WGS sequence"/>
</dbReference>
<gene>
    <name evidence="2" type="ORF">SNAT2548_LOCUS30858</name>
</gene>
<evidence type="ECO:0000313" key="2">
    <source>
        <dbReference type="EMBL" id="CAE7549543.1"/>
    </source>
</evidence>
<evidence type="ECO:0000256" key="1">
    <source>
        <dbReference type="SAM" id="MobiDB-lite"/>
    </source>
</evidence>
<accession>A0A812U355</accession>
<keyword evidence="3" id="KW-1185">Reference proteome</keyword>
<name>A0A812U355_9DINO</name>
<organism evidence="2 3">
    <name type="scientific">Symbiodinium natans</name>
    <dbReference type="NCBI Taxonomy" id="878477"/>
    <lineage>
        <taxon>Eukaryota</taxon>
        <taxon>Sar</taxon>
        <taxon>Alveolata</taxon>
        <taxon>Dinophyceae</taxon>
        <taxon>Suessiales</taxon>
        <taxon>Symbiodiniaceae</taxon>
        <taxon>Symbiodinium</taxon>
    </lineage>
</organism>
<dbReference type="OrthoDB" id="439192at2759"/>
<evidence type="ECO:0000313" key="3">
    <source>
        <dbReference type="Proteomes" id="UP000604046"/>
    </source>
</evidence>
<feature type="region of interest" description="Disordered" evidence="1">
    <location>
        <begin position="1"/>
        <end position="211"/>
    </location>
</feature>
<comment type="caution">
    <text evidence="2">The sequence shown here is derived from an EMBL/GenBank/DDBJ whole genome shotgun (WGS) entry which is preliminary data.</text>
</comment>
<reference evidence="2" key="1">
    <citation type="submission" date="2021-02" db="EMBL/GenBank/DDBJ databases">
        <authorList>
            <person name="Dougan E. K."/>
            <person name="Rhodes N."/>
            <person name="Thang M."/>
            <person name="Chan C."/>
        </authorList>
    </citation>
    <scope>NUCLEOTIDE SEQUENCE</scope>
</reference>
<feature type="compositionally biased region" description="Pro residues" evidence="1">
    <location>
        <begin position="176"/>
        <end position="185"/>
    </location>
</feature>